<dbReference type="PANTHER" id="PTHR32387:SF0">
    <property type="entry name" value="PROTEIN NO VEIN"/>
    <property type="match status" value="1"/>
</dbReference>
<dbReference type="InterPro" id="IPR011600">
    <property type="entry name" value="Pept_C14_caspase"/>
</dbReference>
<dbReference type="SUPFAM" id="SSF55874">
    <property type="entry name" value="ATPase domain of HSP90 chaperone/DNA topoisomerase II/histidine kinase"/>
    <property type="match status" value="1"/>
</dbReference>
<dbReference type="Pfam" id="PF00656">
    <property type="entry name" value="Peptidase_C14"/>
    <property type="match status" value="1"/>
</dbReference>
<feature type="domain" description="Schlafen AlbA-2" evidence="2">
    <location>
        <begin position="1295"/>
        <end position="1390"/>
    </location>
</feature>
<dbReference type="Gene3D" id="3.30.950.30">
    <property type="entry name" value="Schlafen, AAA domain"/>
    <property type="match status" value="1"/>
</dbReference>
<dbReference type="NCBIfam" id="NF047352">
    <property type="entry name" value="P_loop_sacsin"/>
    <property type="match status" value="1"/>
</dbReference>
<dbReference type="Gene3D" id="3.40.50.1460">
    <property type="match status" value="1"/>
</dbReference>
<evidence type="ECO:0000313" key="3">
    <source>
        <dbReference type="EMBL" id="MBO0481001.1"/>
    </source>
</evidence>
<reference evidence="3 4" key="1">
    <citation type="submission" date="2021-03" db="EMBL/GenBank/DDBJ databases">
        <title>Enterococcal diversity collection.</title>
        <authorList>
            <person name="Gilmore M.S."/>
            <person name="Schwartzman J."/>
            <person name="Van Tyne D."/>
            <person name="Martin M."/>
            <person name="Earl A.M."/>
            <person name="Manson A.L."/>
            <person name="Straub T."/>
            <person name="Salamzade R."/>
            <person name="Saavedra J."/>
            <person name="Lebreton F."/>
            <person name="Prichula J."/>
            <person name="Schaufler K."/>
            <person name="Gaca A."/>
            <person name="Sgardioli B."/>
            <person name="Wagenaar J."/>
            <person name="Strong T."/>
        </authorList>
    </citation>
    <scope>NUCLEOTIDE SEQUENCE [LARGE SCALE GENOMIC DNA]</scope>
    <source>
        <strain evidence="3 4">MSG2901</strain>
    </source>
</reference>
<accession>A0ABS3HX09</accession>
<dbReference type="Proteomes" id="UP000664832">
    <property type="component" value="Unassembled WGS sequence"/>
</dbReference>
<sequence>MTLKPQIQLLFDQNSNYNEPGQAVNLASSLETLSGDLYTDSNRFIYELLQNADDSYKNGEPIRVWIKLFDNKLVVAHSGSVFSDKDLRGICNINNGTKRSDMSKTGYKGIGFKAVFGHSQKVIIYSDGEYFSFDAAYNHPWRWKGNRQNWELFNDRQFVMPWQIIPIWTENNSIESDISLYIKNIRANVATIIELSNVVETLEALDLIANNANIFLFLKNVCEITFELDKKDVISVSRDRDIITIQKNSQKPYKWLVTERQISVPESVRTLLTDEKNIPDKLLQTTEITISLGAKIGDDGLSKLKDTDQRIFAYLPTEERKYDIPVLVNTNFLTSANRESLHVDSKWNQWIFSEVAKAIFEWISDLVQGEYGAQAYFLLPEHINGNSLGSSFNRGYDEALKNTPFVLTEERTVKKIDEIIVDFTNISKEDFIDGFCIKRYVEQKADTRITGKRSFSLFSQFNRELKKMGAASLSWNDLDSLFSSNDFMNTHSPEDNIQLINFFKECFDDPKIQEVTNQYLRKLSFVLSHKNSMLPPEQVCFPEISDQRWDKTQSELSFINFVLLEQLRSDIATRHWLESLGVTEKTDITYIIQNLIPFIDTYVTIENAVSVISDIFNLYLKGELPDELFTKLSPIRLLTTRGTLVPARDCYLSDYYGPRLIIENIIEKDIFVNDSYFTGSKGDKDNWKVFFSKLGVKCGIEIVHDPLFIDLRKDFLEAEDKYFRPFLSSFLIDKYKGLTSLSFLEDTENNFPFAKVFWGDVVHNVDIDKLTMSATGYWGKTGYPGRISGNQVSNYLPWFIKNISCVPTTLKTCLTANNVFLNSEEILKISGPYLPIFEGEDLTPDWKSFFSFKTSFSLSDYLEILTKISQDTDDGKVKKENIERIQIVYSKILDLTANLSSDEILEVKEWSLNSSLLTTTGKFEECGKIKFFIDGNESIFQEQFQFLELNSENKQHPYLRTLLGHFDVRILEQNQFIVEAVNEEYCSGLENKLIAVVPALTEWISFEESQNVKILDTNELIRSIEELTIFEADKLEITYEGIDFIKNVNTHFDGKILYVTKPWYSNSVLLYLSDLLARYFGLFGQNKKVDFLLRSTYEEIVEYFNQEGVPLSDQIISKMKNSKTETSPKSFAEVEGRVKKGVTSPQNYHISDPDYKKLLYVQKMIDRSVKNVLDYLELLPEYDCSGQFQIAPSIIGGITKNGNDLTIVARPSDNNQVILFYTSEFDVLKYVDAELWYEDGINVPKKMSIGQLLEKTGVNRIPIHTIEITDEEVVELARQKNSETFECSPVPFAPQKLAQIISSFANLAGGKIIFGIKENHIEKNDIIGLSSDYQIQRIIEKVASSFNIVPDFKFDWIWFQDKRLLVIEVEESDDEILCDGSKYIRVGTQTLLESGTIIHQQKLLHADFDRTKAIIIAIEEYYPSPRNRMPSVRYAKADAFSFKNMLQNTMDVKDEDILMFVNEEAFQNVLENEISSFVKMLKEKDRLIFYYAGHGFHDGLTNYLSTYDTYPTNIFETSVSLDQVLLTPLKKSECKNALLFIDACAQKLNSGIERSVISDLQDDEFKVLTTSFPYYGVFLSCQVGETSYASNLLAHGIWTYHLVDALSGKHKEILRDGKYLTDTTLLHFLSDTVPDYTLKELGKRQNPKTILDSTRENIIINFDKETFEQ</sequence>
<gene>
    <name evidence="3" type="ORF">JZO71_01515</name>
</gene>
<comment type="caution">
    <text evidence="3">The sequence shown here is derived from an EMBL/GenBank/DDBJ whole genome shotgun (WGS) entry which is preliminary data.</text>
</comment>
<dbReference type="EMBL" id="JAFLWI010000002">
    <property type="protein sequence ID" value="MBO0481001.1"/>
    <property type="molecule type" value="Genomic_DNA"/>
</dbReference>
<dbReference type="InterPro" id="IPR036890">
    <property type="entry name" value="HATPase_C_sf"/>
</dbReference>
<dbReference type="InterPro" id="IPR007421">
    <property type="entry name" value="Schlafen_AlbA_2_dom"/>
</dbReference>
<evidence type="ECO:0000259" key="1">
    <source>
        <dbReference type="Pfam" id="PF00656"/>
    </source>
</evidence>
<protein>
    <submittedName>
        <fullName evidence="3">Caspase family protein</fullName>
    </submittedName>
</protein>
<dbReference type="PANTHER" id="PTHR32387">
    <property type="entry name" value="WU:FJ29H11"/>
    <property type="match status" value="1"/>
</dbReference>
<keyword evidence="4" id="KW-1185">Reference proteome</keyword>
<dbReference type="InterPro" id="IPR052957">
    <property type="entry name" value="Auxin_embryo_med"/>
</dbReference>
<organism evidence="3 4">
    <name type="scientific">Candidatus Enterococcus courvalinii</name>
    <dbReference type="NCBI Taxonomy" id="2815329"/>
    <lineage>
        <taxon>Bacteria</taxon>
        <taxon>Bacillati</taxon>
        <taxon>Bacillota</taxon>
        <taxon>Bacilli</taxon>
        <taxon>Lactobacillales</taxon>
        <taxon>Enterococcaceae</taxon>
        <taxon>Enterococcus</taxon>
    </lineage>
</organism>
<evidence type="ECO:0000313" key="4">
    <source>
        <dbReference type="Proteomes" id="UP000664832"/>
    </source>
</evidence>
<dbReference type="InterPro" id="IPR038461">
    <property type="entry name" value="Schlafen_AlbA_2_dom_sf"/>
</dbReference>
<dbReference type="SUPFAM" id="SSF52129">
    <property type="entry name" value="Caspase-like"/>
    <property type="match status" value="1"/>
</dbReference>
<dbReference type="RefSeq" id="WP_206897835.1">
    <property type="nucleotide sequence ID" value="NZ_JAFLWI010000002.1"/>
</dbReference>
<feature type="domain" description="Peptidase C14 caspase" evidence="1">
    <location>
        <begin position="1411"/>
        <end position="1612"/>
    </location>
</feature>
<dbReference type="Gene3D" id="3.30.565.10">
    <property type="entry name" value="Histidine kinase-like ATPase, C-terminal domain"/>
    <property type="match status" value="1"/>
</dbReference>
<evidence type="ECO:0000259" key="2">
    <source>
        <dbReference type="Pfam" id="PF04326"/>
    </source>
</evidence>
<proteinExistence type="predicted"/>
<dbReference type="InterPro" id="IPR029030">
    <property type="entry name" value="Caspase-like_dom_sf"/>
</dbReference>
<name>A0ABS3HX09_9ENTE</name>
<dbReference type="Pfam" id="PF04326">
    <property type="entry name" value="SLFN_AlbA_2"/>
    <property type="match status" value="1"/>
</dbReference>